<dbReference type="Proteomes" id="UP000765509">
    <property type="component" value="Unassembled WGS sequence"/>
</dbReference>
<dbReference type="SUPFAM" id="SSF53098">
    <property type="entry name" value="Ribonuclease H-like"/>
    <property type="match status" value="1"/>
</dbReference>
<protein>
    <recommendedName>
        <fullName evidence="3">RNase H type-1 domain-containing protein</fullName>
    </recommendedName>
</protein>
<accession>A0A9Q3ETZ2</accession>
<dbReference type="InterPro" id="IPR036397">
    <property type="entry name" value="RNaseH_sf"/>
</dbReference>
<evidence type="ECO:0008006" key="3">
    <source>
        <dbReference type="Google" id="ProtNLM"/>
    </source>
</evidence>
<dbReference type="GO" id="GO:0003676">
    <property type="term" value="F:nucleic acid binding"/>
    <property type="evidence" value="ECO:0007669"/>
    <property type="project" value="InterPro"/>
</dbReference>
<evidence type="ECO:0000313" key="2">
    <source>
        <dbReference type="Proteomes" id="UP000765509"/>
    </source>
</evidence>
<reference evidence="1" key="1">
    <citation type="submission" date="2021-03" db="EMBL/GenBank/DDBJ databases">
        <title>Draft genome sequence of rust myrtle Austropuccinia psidii MF-1, a brazilian biotype.</title>
        <authorList>
            <person name="Quecine M.C."/>
            <person name="Pachon D.M.R."/>
            <person name="Bonatelli M.L."/>
            <person name="Correr F.H."/>
            <person name="Franceschini L.M."/>
            <person name="Leite T.F."/>
            <person name="Margarido G.R.A."/>
            <person name="Almeida C.A."/>
            <person name="Ferrarezi J.A."/>
            <person name="Labate C.A."/>
        </authorList>
    </citation>
    <scope>NUCLEOTIDE SEQUENCE</scope>
    <source>
        <strain evidence="1">MF-1</strain>
    </source>
</reference>
<keyword evidence="2" id="KW-1185">Reference proteome</keyword>
<dbReference type="Gene3D" id="3.30.420.10">
    <property type="entry name" value="Ribonuclease H-like superfamily/Ribonuclease H"/>
    <property type="match status" value="1"/>
</dbReference>
<dbReference type="AlphaFoldDB" id="A0A9Q3ETZ2"/>
<dbReference type="OrthoDB" id="2507389at2759"/>
<dbReference type="EMBL" id="AVOT02033344">
    <property type="protein sequence ID" value="MBW0527234.1"/>
    <property type="molecule type" value="Genomic_DNA"/>
</dbReference>
<proteinExistence type="predicted"/>
<name>A0A9Q3ETZ2_9BASI</name>
<gene>
    <name evidence="1" type="ORF">O181_066949</name>
</gene>
<dbReference type="InterPro" id="IPR012337">
    <property type="entry name" value="RNaseH-like_sf"/>
</dbReference>
<evidence type="ECO:0000313" key="1">
    <source>
        <dbReference type="EMBL" id="MBW0527234.1"/>
    </source>
</evidence>
<organism evidence="1 2">
    <name type="scientific">Austropuccinia psidii MF-1</name>
    <dbReference type="NCBI Taxonomy" id="1389203"/>
    <lineage>
        <taxon>Eukaryota</taxon>
        <taxon>Fungi</taxon>
        <taxon>Dikarya</taxon>
        <taxon>Basidiomycota</taxon>
        <taxon>Pucciniomycotina</taxon>
        <taxon>Pucciniomycetes</taxon>
        <taxon>Pucciniales</taxon>
        <taxon>Sphaerophragmiaceae</taxon>
        <taxon>Austropuccinia</taxon>
    </lineage>
</organism>
<sequence>MGIKLAADLIQEETTSNKNIQLDTIFSDNQGALIKSKNTYCSSSVQHIYVRTFNKLRKMKEQIEITLYWFPGHKDIQGKCKVDELAKQDNIEKNINNQDIIPSILSKLQKLAKQITPILIPLTEEKKK</sequence>
<comment type="caution">
    <text evidence="1">The sequence shown here is derived from an EMBL/GenBank/DDBJ whole genome shotgun (WGS) entry which is preliminary data.</text>
</comment>